<evidence type="ECO:0000313" key="11">
    <source>
        <dbReference type="EMBL" id="RYR31429.1"/>
    </source>
</evidence>
<evidence type="ECO:0000256" key="1">
    <source>
        <dbReference type="ARBA" id="ARBA00000966"/>
    </source>
</evidence>
<proteinExistence type="inferred from homology"/>
<keyword evidence="7 8" id="KW-0624">Polysaccharide degradation</keyword>
<dbReference type="EMBL" id="SDMP01000011">
    <property type="protein sequence ID" value="RYR31429.1"/>
    <property type="molecule type" value="Genomic_DNA"/>
</dbReference>
<keyword evidence="4 9" id="KW-0136">Cellulose degradation</keyword>
<dbReference type="AlphaFoldDB" id="A0A445AYD0"/>
<gene>
    <name evidence="11" type="ORF">Ahy_B01g056233</name>
</gene>
<dbReference type="PROSITE" id="PS00592">
    <property type="entry name" value="GH9_2"/>
    <property type="match status" value="1"/>
</dbReference>
<keyword evidence="5 8" id="KW-0119">Carbohydrate metabolism</keyword>
<evidence type="ECO:0000256" key="6">
    <source>
        <dbReference type="ARBA" id="ARBA00023295"/>
    </source>
</evidence>
<dbReference type="EC" id="3.2.1.4" evidence="9"/>
<dbReference type="SUPFAM" id="SSF48208">
    <property type="entry name" value="Six-hairpin glycosidases"/>
    <property type="match status" value="1"/>
</dbReference>
<protein>
    <recommendedName>
        <fullName evidence="9">Endoglucanase</fullName>
        <ecNumber evidence="9">3.2.1.4</ecNumber>
    </recommendedName>
</protein>
<feature type="active site" evidence="8">
    <location>
        <position position="114"/>
    </location>
</feature>
<dbReference type="InterPro" id="IPR012341">
    <property type="entry name" value="6hp_glycosidase-like_sf"/>
</dbReference>
<feature type="domain" description="Glycoside hydrolase family 9" evidence="10">
    <location>
        <begin position="88"/>
        <end position="184"/>
    </location>
</feature>
<evidence type="ECO:0000256" key="7">
    <source>
        <dbReference type="ARBA" id="ARBA00023326"/>
    </source>
</evidence>
<evidence type="ECO:0000256" key="5">
    <source>
        <dbReference type="ARBA" id="ARBA00023277"/>
    </source>
</evidence>
<evidence type="ECO:0000256" key="8">
    <source>
        <dbReference type="PROSITE-ProRule" id="PRU10059"/>
    </source>
</evidence>
<comment type="catalytic activity">
    <reaction evidence="1 9">
        <text>Endohydrolysis of (1-&gt;4)-beta-D-glucosidic linkages in cellulose, lichenin and cereal beta-D-glucans.</text>
        <dbReference type="EC" id="3.2.1.4"/>
    </reaction>
</comment>
<evidence type="ECO:0000256" key="9">
    <source>
        <dbReference type="RuleBase" id="RU361166"/>
    </source>
</evidence>
<dbReference type="InterPro" id="IPR001701">
    <property type="entry name" value="Glyco_hydro_9"/>
</dbReference>
<dbReference type="Gene3D" id="1.50.10.10">
    <property type="match status" value="1"/>
</dbReference>
<comment type="caution">
    <text evidence="11">The sequence shown here is derived from an EMBL/GenBank/DDBJ whole genome shotgun (WGS) entry which is preliminary data.</text>
</comment>
<dbReference type="GO" id="GO:0030245">
    <property type="term" value="P:cellulose catabolic process"/>
    <property type="evidence" value="ECO:0007669"/>
    <property type="project" value="UniProtKB-KW"/>
</dbReference>
<evidence type="ECO:0000256" key="2">
    <source>
        <dbReference type="ARBA" id="ARBA00007072"/>
    </source>
</evidence>
<dbReference type="InterPro" id="IPR018221">
    <property type="entry name" value="Glyco_hydro_9_His_AS"/>
</dbReference>
<dbReference type="InterPro" id="IPR008928">
    <property type="entry name" value="6-hairpin_glycosidase_sf"/>
</dbReference>
<keyword evidence="6 8" id="KW-0326">Glycosidase</keyword>
<name>A0A445AYD0_ARAHY</name>
<sequence length="226" mass="24935">MLPPRAIKRGAWSQQLSSARRNELAIPTLLPMEIDRKQRVSNADVFQVLLQVPIWTAKRRYGGSGLDKKSIVHVVYICHCLPSGSLLIDYILGKNPRRMSYVVGFGSHYPKHVHHRGASIPKNNVKYSCKGGWKWRNTSNPNPNTIVGAMVAGPDKFDGFHDVRTNYNYTRPTLAGNAGLVAALVALSAHHDAKTTSATVIDKNTIFSAIPPMFPTPPPPPAPWKP</sequence>
<keyword evidence="12" id="KW-1185">Reference proteome</keyword>
<comment type="similarity">
    <text evidence="2 8 9">Belongs to the glycosyl hydrolase 9 (cellulase E) family.</text>
</comment>
<organism evidence="11 12">
    <name type="scientific">Arachis hypogaea</name>
    <name type="common">Peanut</name>
    <dbReference type="NCBI Taxonomy" id="3818"/>
    <lineage>
        <taxon>Eukaryota</taxon>
        <taxon>Viridiplantae</taxon>
        <taxon>Streptophyta</taxon>
        <taxon>Embryophyta</taxon>
        <taxon>Tracheophyta</taxon>
        <taxon>Spermatophyta</taxon>
        <taxon>Magnoliopsida</taxon>
        <taxon>eudicotyledons</taxon>
        <taxon>Gunneridae</taxon>
        <taxon>Pentapetalae</taxon>
        <taxon>rosids</taxon>
        <taxon>fabids</taxon>
        <taxon>Fabales</taxon>
        <taxon>Fabaceae</taxon>
        <taxon>Papilionoideae</taxon>
        <taxon>50 kb inversion clade</taxon>
        <taxon>dalbergioids sensu lato</taxon>
        <taxon>Dalbergieae</taxon>
        <taxon>Pterocarpus clade</taxon>
        <taxon>Arachis</taxon>
    </lineage>
</organism>
<dbReference type="PANTHER" id="PTHR22298">
    <property type="entry name" value="ENDO-1,4-BETA-GLUCANASE"/>
    <property type="match status" value="1"/>
</dbReference>
<evidence type="ECO:0000313" key="12">
    <source>
        <dbReference type="Proteomes" id="UP000289738"/>
    </source>
</evidence>
<evidence type="ECO:0000256" key="3">
    <source>
        <dbReference type="ARBA" id="ARBA00022801"/>
    </source>
</evidence>
<evidence type="ECO:0000256" key="4">
    <source>
        <dbReference type="ARBA" id="ARBA00023001"/>
    </source>
</evidence>
<reference evidence="11 12" key="1">
    <citation type="submission" date="2019-01" db="EMBL/GenBank/DDBJ databases">
        <title>Sequencing of cultivated peanut Arachis hypogaea provides insights into genome evolution and oil improvement.</title>
        <authorList>
            <person name="Chen X."/>
        </authorList>
    </citation>
    <scope>NUCLEOTIDE SEQUENCE [LARGE SCALE GENOMIC DNA]</scope>
    <source>
        <strain evidence="12">cv. Fuhuasheng</strain>
        <tissue evidence="11">Leaves</tissue>
    </source>
</reference>
<dbReference type="GO" id="GO:0008810">
    <property type="term" value="F:cellulase activity"/>
    <property type="evidence" value="ECO:0007669"/>
    <property type="project" value="UniProtKB-EC"/>
</dbReference>
<dbReference type="Proteomes" id="UP000289738">
    <property type="component" value="Chromosome B01"/>
</dbReference>
<keyword evidence="3 8" id="KW-0378">Hydrolase</keyword>
<evidence type="ECO:0000259" key="10">
    <source>
        <dbReference type="Pfam" id="PF00759"/>
    </source>
</evidence>
<dbReference type="Pfam" id="PF00759">
    <property type="entry name" value="Glyco_hydro_9"/>
    <property type="match status" value="1"/>
</dbReference>
<accession>A0A445AYD0</accession>